<dbReference type="Proteomes" id="UP001233673">
    <property type="component" value="Unassembled WGS sequence"/>
</dbReference>
<dbReference type="PROSITE" id="PS50928">
    <property type="entry name" value="ABC_TM1"/>
    <property type="match status" value="1"/>
</dbReference>
<evidence type="ECO:0000256" key="7">
    <source>
        <dbReference type="RuleBase" id="RU363032"/>
    </source>
</evidence>
<proteinExistence type="inferred from homology"/>
<evidence type="ECO:0000256" key="6">
    <source>
        <dbReference type="ARBA" id="ARBA00023136"/>
    </source>
</evidence>
<feature type="transmembrane region" description="Helical" evidence="7">
    <location>
        <begin position="195"/>
        <end position="219"/>
    </location>
</feature>
<feature type="transmembrane region" description="Helical" evidence="7">
    <location>
        <begin position="273"/>
        <end position="295"/>
    </location>
</feature>
<dbReference type="Pfam" id="PF00528">
    <property type="entry name" value="BPD_transp_1"/>
    <property type="match status" value="1"/>
</dbReference>
<protein>
    <submittedName>
        <fullName evidence="9">ABC transporter permease</fullName>
    </submittedName>
</protein>
<comment type="caution">
    <text evidence="9">The sequence shown here is derived from an EMBL/GenBank/DDBJ whole genome shotgun (WGS) entry which is preliminary data.</text>
</comment>
<gene>
    <name evidence="9" type="ORF">QOZ88_04370</name>
</gene>
<evidence type="ECO:0000313" key="10">
    <source>
        <dbReference type="Proteomes" id="UP001233673"/>
    </source>
</evidence>
<dbReference type="SUPFAM" id="SSF161098">
    <property type="entry name" value="MetI-like"/>
    <property type="match status" value="1"/>
</dbReference>
<reference evidence="10" key="1">
    <citation type="submission" date="2023-05" db="EMBL/GenBank/DDBJ databases">
        <title>Draft genome of Pseudofrankia sp. BMG5.37.</title>
        <authorList>
            <person name="Gtari M."/>
            <person name="Ghodhbane F."/>
            <person name="Sbissi I."/>
        </authorList>
    </citation>
    <scope>NUCLEOTIDE SEQUENCE [LARGE SCALE GENOMIC DNA]</scope>
    <source>
        <strain evidence="10">BMG 814</strain>
    </source>
</reference>
<sequence>MSEMTQVSTPPAYGQAVDAAVAPAPVRDPRRSRSLWAGVVLTALGIVTVAIGVAGLRGANGWLQLAVVVAGLALTHVGAGRLLRHRFGAGFDLTSWLSAIWLVLLVLAALLAPVLPLGEHEDIASTLSAPVFARPDLLSEYPLGTNNFGLDLLARVLYGARASLVVALGAVAMGLVIGAALGIVSGFFRKTTDAVIGIFTNSLLAVPPLILLIALATVLEPSLRNLAFALSLLALPSIVRMARASTLTFVQREFVLAARAMGASRLRIMTRELLPNVMLPLLSYAMVMISVLIVAEASLSFLGLGIQPPDPSWGNMIAEGEGNAFEEHPHIVLVPGVVLFLTVFSLNLLGEKARKRFDPRQAKL</sequence>
<feature type="transmembrane region" description="Helical" evidence="7">
    <location>
        <begin position="95"/>
        <end position="115"/>
    </location>
</feature>
<evidence type="ECO:0000256" key="4">
    <source>
        <dbReference type="ARBA" id="ARBA00022692"/>
    </source>
</evidence>
<organism evidence="9 10">
    <name type="scientific">Blastococcus carthaginiensis</name>
    <dbReference type="NCBI Taxonomy" id="3050034"/>
    <lineage>
        <taxon>Bacteria</taxon>
        <taxon>Bacillati</taxon>
        <taxon>Actinomycetota</taxon>
        <taxon>Actinomycetes</taxon>
        <taxon>Geodermatophilales</taxon>
        <taxon>Geodermatophilaceae</taxon>
        <taxon>Blastococcus</taxon>
    </lineage>
</organism>
<dbReference type="PANTHER" id="PTHR43386:SF1">
    <property type="entry name" value="D,D-DIPEPTIDE TRANSPORT SYSTEM PERMEASE PROTEIN DDPC-RELATED"/>
    <property type="match status" value="1"/>
</dbReference>
<feature type="transmembrane region" description="Helical" evidence="7">
    <location>
        <begin position="331"/>
        <end position="350"/>
    </location>
</feature>
<keyword evidence="3" id="KW-1003">Cell membrane</keyword>
<dbReference type="RefSeq" id="WP_305998565.1">
    <property type="nucleotide sequence ID" value="NZ_JASNFN010000002.1"/>
</dbReference>
<dbReference type="InterPro" id="IPR035906">
    <property type="entry name" value="MetI-like_sf"/>
</dbReference>
<feature type="domain" description="ABC transmembrane type-1" evidence="8">
    <location>
        <begin position="160"/>
        <end position="350"/>
    </location>
</feature>
<feature type="transmembrane region" description="Helical" evidence="7">
    <location>
        <begin position="162"/>
        <end position="188"/>
    </location>
</feature>
<name>A0ABT9I8G8_9ACTN</name>
<feature type="transmembrane region" description="Helical" evidence="7">
    <location>
        <begin position="225"/>
        <end position="242"/>
    </location>
</feature>
<dbReference type="InterPro" id="IPR050366">
    <property type="entry name" value="BP-dependent_transpt_permease"/>
</dbReference>
<evidence type="ECO:0000256" key="1">
    <source>
        <dbReference type="ARBA" id="ARBA00004651"/>
    </source>
</evidence>
<accession>A0ABT9I8G8</accession>
<dbReference type="InterPro" id="IPR000515">
    <property type="entry name" value="MetI-like"/>
</dbReference>
<evidence type="ECO:0000256" key="3">
    <source>
        <dbReference type="ARBA" id="ARBA00022475"/>
    </source>
</evidence>
<dbReference type="Gene3D" id="1.10.3720.10">
    <property type="entry name" value="MetI-like"/>
    <property type="match status" value="1"/>
</dbReference>
<dbReference type="EMBL" id="JASNFN010000002">
    <property type="protein sequence ID" value="MDP5181861.1"/>
    <property type="molecule type" value="Genomic_DNA"/>
</dbReference>
<feature type="transmembrane region" description="Helical" evidence="7">
    <location>
        <begin position="35"/>
        <end position="56"/>
    </location>
</feature>
<evidence type="ECO:0000259" key="8">
    <source>
        <dbReference type="PROSITE" id="PS50928"/>
    </source>
</evidence>
<evidence type="ECO:0000256" key="2">
    <source>
        <dbReference type="ARBA" id="ARBA00022448"/>
    </source>
</evidence>
<keyword evidence="4 7" id="KW-0812">Transmembrane</keyword>
<keyword evidence="6 7" id="KW-0472">Membrane</keyword>
<evidence type="ECO:0000313" key="9">
    <source>
        <dbReference type="EMBL" id="MDP5181861.1"/>
    </source>
</evidence>
<keyword evidence="10" id="KW-1185">Reference proteome</keyword>
<dbReference type="CDD" id="cd06261">
    <property type="entry name" value="TM_PBP2"/>
    <property type="match status" value="1"/>
</dbReference>
<evidence type="ECO:0000256" key="5">
    <source>
        <dbReference type="ARBA" id="ARBA00022989"/>
    </source>
</evidence>
<comment type="subcellular location">
    <subcellularLocation>
        <location evidence="1 7">Cell membrane</location>
        <topology evidence="1 7">Multi-pass membrane protein</topology>
    </subcellularLocation>
</comment>
<keyword evidence="5 7" id="KW-1133">Transmembrane helix</keyword>
<keyword evidence="2 7" id="KW-0813">Transport</keyword>
<dbReference type="PANTHER" id="PTHR43386">
    <property type="entry name" value="OLIGOPEPTIDE TRANSPORT SYSTEM PERMEASE PROTEIN APPC"/>
    <property type="match status" value="1"/>
</dbReference>
<comment type="similarity">
    <text evidence="7">Belongs to the binding-protein-dependent transport system permease family.</text>
</comment>
<feature type="transmembrane region" description="Helical" evidence="7">
    <location>
        <begin position="62"/>
        <end position="83"/>
    </location>
</feature>